<organism evidence="2 3">
    <name type="scientific">Lactococcus ileimucosae</name>
    <dbReference type="NCBI Taxonomy" id="2941329"/>
    <lineage>
        <taxon>Bacteria</taxon>
        <taxon>Bacillati</taxon>
        <taxon>Bacillota</taxon>
        <taxon>Bacilli</taxon>
        <taxon>Lactobacillales</taxon>
        <taxon>Streptococcaceae</taxon>
        <taxon>Lactococcus</taxon>
    </lineage>
</organism>
<protein>
    <submittedName>
        <fullName evidence="2">Uncharacterized protein</fullName>
    </submittedName>
</protein>
<evidence type="ECO:0000256" key="1">
    <source>
        <dbReference type="SAM" id="Phobius"/>
    </source>
</evidence>
<keyword evidence="3" id="KW-1185">Reference proteome</keyword>
<sequence length="57" mass="6454">MNTWPLLSLSIAFLYASHLFLKAFSKKKKNIFALLFFGSCAILFLAGLIMGMIYGKY</sequence>
<reference evidence="2 3" key="1">
    <citation type="submission" date="2024-03" db="EMBL/GenBank/DDBJ databases">
        <title>Mouse gut bacterial collection (mGBC) of GemPharmatech.</title>
        <authorList>
            <person name="He Y."/>
            <person name="Dong L."/>
            <person name="Wu D."/>
            <person name="Gao X."/>
            <person name="Lin Z."/>
        </authorList>
    </citation>
    <scope>NUCLEOTIDE SEQUENCE [LARGE SCALE GENOMIC DNA]</scope>
    <source>
        <strain evidence="2 3">61-15</strain>
    </source>
</reference>
<comment type="caution">
    <text evidence="2">The sequence shown here is derived from an EMBL/GenBank/DDBJ whole genome shotgun (WGS) entry which is preliminary data.</text>
</comment>
<keyword evidence="1" id="KW-0812">Transmembrane</keyword>
<gene>
    <name evidence="2" type="ORF">AALA52_04300</name>
</gene>
<keyword evidence="1" id="KW-1133">Transmembrane helix</keyword>
<dbReference type="EMBL" id="JBCLSH010000010">
    <property type="protein sequence ID" value="MEY8443464.1"/>
    <property type="molecule type" value="Genomic_DNA"/>
</dbReference>
<dbReference type="Proteomes" id="UP001565283">
    <property type="component" value="Unassembled WGS sequence"/>
</dbReference>
<keyword evidence="1" id="KW-0472">Membrane</keyword>
<evidence type="ECO:0000313" key="2">
    <source>
        <dbReference type="EMBL" id="MEY8443464.1"/>
    </source>
</evidence>
<evidence type="ECO:0000313" key="3">
    <source>
        <dbReference type="Proteomes" id="UP001565283"/>
    </source>
</evidence>
<feature type="transmembrane region" description="Helical" evidence="1">
    <location>
        <begin position="6"/>
        <end position="24"/>
    </location>
</feature>
<accession>A0ABV4D3P4</accession>
<dbReference type="RefSeq" id="WP_369948132.1">
    <property type="nucleotide sequence ID" value="NZ_JBCLSH010000010.1"/>
</dbReference>
<proteinExistence type="predicted"/>
<name>A0ABV4D3P4_9LACT</name>
<feature type="transmembrane region" description="Helical" evidence="1">
    <location>
        <begin position="31"/>
        <end position="54"/>
    </location>
</feature>